<dbReference type="InterPro" id="IPR000792">
    <property type="entry name" value="Tscrpt_reg_LuxR_C"/>
</dbReference>
<keyword evidence="1 3" id="KW-0597">Phosphoprotein</keyword>
<dbReference type="RefSeq" id="WP_379983283.1">
    <property type="nucleotide sequence ID" value="NZ_JADIKD010000012.1"/>
</dbReference>
<dbReference type="PROSITE" id="PS50043">
    <property type="entry name" value="HTH_LUXR_2"/>
    <property type="match status" value="1"/>
</dbReference>
<dbReference type="SUPFAM" id="SSF46894">
    <property type="entry name" value="C-terminal effector domain of the bipartite response regulators"/>
    <property type="match status" value="1"/>
</dbReference>
<dbReference type="Pfam" id="PF00072">
    <property type="entry name" value="Response_reg"/>
    <property type="match status" value="1"/>
</dbReference>
<keyword evidence="7" id="KW-1185">Reference proteome</keyword>
<feature type="modified residue" description="4-aspartylphosphate" evidence="3">
    <location>
        <position position="54"/>
    </location>
</feature>
<dbReference type="SUPFAM" id="SSF52172">
    <property type="entry name" value="CheY-like"/>
    <property type="match status" value="1"/>
</dbReference>
<dbReference type="InterPro" id="IPR039420">
    <property type="entry name" value="WalR-like"/>
</dbReference>
<protein>
    <submittedName>
        <fullName evidence="6">Response regulator transcription factor</fullName>
    </submittedName>
</protein>
<dbReference type="PROSITE" id="PS00622">
    <property type="entry name" value="HTH_LUXR_1"/>
    <property type="match status" value="1"/>
</dbReference>
<organism evidence="6 7">
    <name type="scientific">Dyella koreensis</name>
    <dbReference type="NCBI Taxonomy" id="311235"/>
    <lineage>
        <taxon>Bacteria</taxon>
        <taxon>Pseudomonadati</taxon>
        <taxon>Pseudomonadota</taxon>
        <taxon>Gammaproteobacteria</taxon>
        <taxon>Lysobacterales</taxon>
        <taxon>Rhodanobacteraceae</taxon>
        <taxon>Dyella</taxon>
    </lineage>
</organism>
<feature type="domain" description="HTH luxR-type" evidence="4">
    <location>
        <begin position="135"/>
        <end position="200"/>
    </location>
</feature>
<dbReference type="Pfam" id="PF00196">
    <property type="entry name" value="GerE"/>
    <property type="match status" value="1"/>
</dbReference>
<dbReference type="Proteomes" id="UP001620408">
    <property type="component" value="Unassembled WGS sequence"/>
</dbReference>
<dbReference type="CDD" id="cd17535">
    <property type="entry name" value="REC_NarL-like"/>
    <property type="match status" value="1"/>
</dbReference>
<dbReference type="SMART" id="SM00421">
    <property type="entry name" value="HTH_LUXR"/>
    <property type="match status" value="1"/>
</dbReference>
<proteinExistence type="predicted"/>
<dbReference type="PANTHER" id="PTHR43214:SF43">
    <property type="entry name" value="TWO-COMPONENT RESPONSE REGULATOR"/>
    <property type="match status" value="1"/>
</dbReference>
<dbReference type="InterPro" id="IPR011006">
    <property type="entry name" value="CheY-like_superfamily"/>
</dbReference>
<evidence type="ECO:0000313" key="6">
    <source>
        <dbReference type="EMBL" id="MFK2919089.1"/>
    </source>
</evidence>
<reference evidence="6 7" key="1">
    <citation type="submission" date="2020-10" db="EMBL/GenBank/DDBJ databases">
        <title>Phylogeny of dyella-like bacteria.</title>
        <authorList>
            <person name="Fu J."/>
        </authorList>
    </citation>
    <scope>NUCLEOTIDE SEQUENCE [LARGE SCALE GENOMIC DNA]</scope>
    <source>
        <strain evidence="6 7">BB4</strain>
    </source>
</reference>
<evidence type="ECO:0000313" key="7">
    <source>
        <dbReference type="Proteomes" id="UP001620408"/>
    </source>
</evidence>
<accession>A0ABW8K880</accession>
<keyword evidence="2" id="KW-0238">DNA-binding</keyword>
<dbReference type="Gene3D" id="3.40.50.2300">
    <property type="match status" value="1"/>
</dbReference>
<gene>
    <name evidence="6" type="ORF">ISS97_17595</name>
</gene>
<feature type="domain" description="Response regulatory" evidence="5">
    <location>
        <begin position="3"/>
        <end position="119"/>
    </location>
</feature>
<evidence type="ECO:0000256" key="1">
    <source>
        <dbReference type="ARBA" id="ARBA00022553"/>
    </source>
</evidence>
<dbReference type="PROSITE" id="PS50110">
    <property type="entry name" value="RESPONSE_REGULATORY"/>
    <property type="match status" value="1"/>
</dbReference>
<sequence length="204" mass="21964">MLRVLIADDHPVMRDGLRAAIDSAPDMTVVGEAADGAQSVARYRELQPDVALLDLQMPRMDGLQAIAEIRGEFPSARLVILTTYPGDARVKQALASGATAYLLKTSTRDDILQAIRGAAIGRRMIVGELASEVASHAMADMLTAKELSALRLVATGHSNKRIAEMLCISEDTVKARLKSIMAKLDASDRTHAVTIAIRRGFLDS</sequence>
<dbReference type="PANTHER" id="PTHR43214">
    <property type="entry name" value="TWO-COMPONENT RESPONSE REGULATOR"/>
    <property type="match status" value="1"/>
</dbReference>
<evidence type="ECO:0000259" key="4">
    <source>
        <dbReference type="PROSITE" id="PS50043"/>
    </source>
</evidence>
<dbReference type="InterPro" id="IPR001789">
    <property type="entry name" value="Sig_transdc_resp-reg_receiver"/>
</dbReference>
<evidence type="ECO:0000256" key="3">
    <source>
        <dbReference type="PROSITE-ProRule" id="PRU00169"/>
    </source>
</evidence>
<dbReference type="PRINTS" id="PR00038">
    <property type="entry name" value="HTHLUXR"/>
</dbReference>
<dbReference type="InterPro" id="IPR058245">
    <property type="entry name" value="NreC/VraR/RcsB-like_REC"/>
</dbReference>
<dbReference type="EMBL" id="JADIKD010000012">
    <property type="protein sequence ID" value="MFK2919089.1"/>
    <property type="molecule type" value="Genomic_DNA"/>
</dbReference>
<evidence type="ECO:0000259" key="5">
    <source>
        <dbReference type="PROSITE" id="PS50110"/>
    </source>
</evidence>
<comment type="caution">
    <text evidence="6">The sequence shown here is derived from an EMBL/GenBank/DDBJ whole genome shotgun (WGS) entry which is preliminary data.</text>
</comment>
<dbReference type="InterPro" id="IPR016032">
    <property type="entry name" value="Sig_transdc_resp-reg_C-effctor"/>
</dbReference>
<evidence type="ECO:0000256" key="2">
    <source>
        <dbReference type="ARBA" id="ARBA00023125"/>
    </source>
</evidence>
<dbReference type="SMART" id="SM00448">
    <property type="entry name" value="REC"/>
    <property type="match status" value="1"/>
</dbReference>
<name>A0ABW8K880_9GAMM</name>
<dbReference type="CDD" id="cd06170">
    <property type="entry name" value="LuxR_C_like"/>
    <property type="match status" value="1"/>
</dbReference>